<accession>A0ABW8JAK2</accession>
<keyword evidence="1" id="KW-0732">Signal</keyword>
<comment type="caution">
    <text evidence="2">The sequence shown here is derived from an EMBL/GenBank/DDBJ whole genome shotgun (WGS) entry which is preliminary data.</text>
</comment>
<dbReference type="Proteomes" id="UP001620339">
    <property type="component" value="Unassembled WGS sequence"/>
</dbReference>
<protein>
    <submittedName>
        <fullName evidence="2">Uncharacterized protein</fullName>
    </submittedName>
</protein>
<feature type="chain" id="PRO_5045263000" evidence="1">
    <location>
        <begin position="25"/>
        <end position="135"/>
    </location>
</feature>
<feature type="signal peptide" evidence="1">
    <location>
        <begin position="1"/>
        <end position="24"/>
    </location>
</feature>
<reference evidence="2 3" key="1">
    <citation type="submission" date="2020-10" db="EMBL/GenBank/DDBJ databases">
        <title>Phylogeny of dyella-like bacteria.</title>
        <authorList>
            <person name="Fu J."/>
        </authorList>
    </citation>
    <scope>NUCLEOTIDE SEQUENCE [LARGE SCALE GENOMIC DNA]</scope>
    <source>
        <strain evidence="2 3">KACC 19113</strain>
    </source>
</reference>
<gene>
    <name evidence="2" type="ORF">ISP25_19895</name>
</gene>
<evidence type="ECO:0000313" key="3">
    <source>
        <dbReference type="Proteomes" id="UP001620339"/>
    </source>
</evidence>
<evidence type="ECO:0000313" key="2">
    <source>
        <dbReference type="EMBL" id="MFK2879340.1"/>
    </source>
</evidence>
<organism evidence="2 3">
    <name type="scientific">Rhodanobacter hydrolyticus</name>
    <dbReference type="NCBI Taxonomy" id="2250595"/>
    <lineage>
        <taxon>Bacteria</taxon>
        <taxon>Pseudomonadati</taxon>
        <taxon>Pseudomonadota</taxon>
        <taxon>Gammaproteobacteria</taxon>
        <taxon>Lysobacterales</taxon>
        <taxon>Rhodanobacteraceae</taxon>
        <taxon>Rhodanobacter</taxon>
    </lineage>
</organism>
<dbReference type="EMBL" id="JADIKK010000008">
    <property type="protein sequence ID" value="MFK2879340.1"/>
    <property type="molecule type" value="Genomic_DNA"/>
</dbReference>
<proteinExistence type="predicted"/>
<name>A0ABW8JAK2_9GAMM</name>
<sequence length="135" mass="13523">MTKCFKHALPVLLLALALPIAVQAADANGAESKQVATATAHAGMAMGAADLATAHAHLHHVVNCLVGTSGKGFDAKAEDPCKGMGNGAIPDAKGDVAAVDRLNAALGQAEHGLKAGTLDAAHADAKQVMETLQAK</sequence>
<keyword evidence="3" id="KW-1185">Reference proteome</keyword>
<evidence type="ECO:0000256" key="1">
    <source>
        <dbReference type="SAM" id="SignalP"/>
    </source>
</evidence>
<dbReference type="RefSeq" id="WP_192156216.1">
    <property type="nucleotide sequence ID" value="NZ_JADIKK010000008.1"/>
</dbReference>